<keyword evidence="6 8" id="KW-1133">Transmembrane helix</keyword>
<dbReference type="Pfam" id="PF00482">
    <property type="entry name" value="T2SSF"/>
    <property type="match status" value="2"/>
</dbReference>
<feature type="domain" description="Type II secretion system protein GspF" evidence="9">
    <location>
        <begin position="71"/>
        <end position="194"/>
    </location>
</feature>
<keyword evidence="3" id="KW-1003">Cell membrane</keyword>
<evidence type="ECO:0000256" key="5">
    <source>
        <dbReference type="ARBA" id="ARBA00022692"/>
    </source>
</evidence>
<dbReference type="EMBL" id="UOFK01000257">
    <property type="protein sequence ID" value="VAW81362.1"/>
    <property type="molecule type" value="Genomic_DNA"/>
</dbReference>
<name>A0A3B0Z1M6_9ZZZZ</name>
<dbReference type="InterPro" id="IPR003004">
    <property type="entry name" value="GspF/PilC"/>
</dbReference>
<keyword evidence="4" id="KW-0997">Cell inner membrane</keyword>
<organism evidence="10">
    <name type="scientific">hydrothermal vent metagenome</name>
    <dbReference type="NCBI Taxonomy" id="652676"/>
    <lineage>
        <taxon>unclassified sequences</taxon>
        <taxon>metagenomes</taxon>
        <taxon>ecological metagenomes</taxon>
    </lineage>
</organism>
<dbReference type="InterPro" id="IPR018076">
    <property type="entry name" value="T2SS_GspF_dom"/>
</dbReference>
<dbReference type="GO" id="GO:0015628">
    <property type="term" value="P:protein secretion by the type II secretion system"/>
    <property type="evidence" value="ECO:0007669"/>
    <property type="project" value="TreeGrafter"/>
</dbReference>
<accession>A0A3B0Z1M6</accession>
<feature type="transmembrane region" description="Helical" evidence="8">
    <location>
        <begin position="224"/>
        <end position="242"/>
    </location>
</feature>
<gene>
    <name evidence="10" type="ORF">MNBD_GAMMA13-938</name>
</gene>
<dbReference type="GO" id="GO:0005886">
    <property type="term" value="C:plasma membrane"/>
    <property type="evidence" value="ECO:0007669"/>
    <property type="project" value="UniProtKB-SubCell"/>
</dbReference>
<evidence type="ECO:0000256" key="4">
    <source>
        <dbReference type="ARBA" id="ARBA00022519"/>
    </source>
</evidence>
<protein>
    <submittedName>
        <fullName evidence="10">MSHA biogenesis protein MshG</fullName>
    </submittedName>
</protein>
<reference evidence="10" key="1">
    <citation type="submission" date="2018-06" db="EMBL/GenBank/DDBJ databases">
        <authorList>
            <person name="Zhirakovskaya E."/>
        </authorList>
    </citation>
    <scope>NUCLEOTIDE SEQUENCE</scope>
</reference>
<dbReference type="PANTHER" id="PTHR30012:SF4">
    <property type="entry name" value="MSHA BIOGENESIS PROTEIN MSHG"/>
    <property type="match status" value="1"/>
</dbReference>
<feature type="transmembrane region" description="Helical" evidence="8">
    <location>
        <begin position="377"/>
        <end position="398"/>
    </location>
</feature>
<evidence type="ECO:0000313" key="10">
    <source>
        <dbReference type="EMBL" id="VAW81362.1"/>
    </source>
</evidence>
<sequence length="406" mass="44344">MPAFQYKARSPHGDAIEGTIEASSTSHAASRLIEGKLTPVDIQPARQAVGMNTDLADIFPPKVELIDLIQFSRQMHSLLKAGVPILSSLSGLARHSGNRTLTKTLVGIIKSLEAGHDLSSSMAHHPKVFSVFYVSLIRIGETSGQLEAIFQQLSAYLQREKKTRDQIKSTVRYPIFVLFAIAIAIAVINIFVVPAFANIFAQFGAELPLPTKILVAMSDITVNHWQSLLILGVLLTTGLRMYTRSETGRYKWHKAKLRLPVVGSVLYQASLARFTRLFALLQKAGIPIVTGLSVVGQALDNDFIKARVLSMRDGIERGESLSNTAENTGVFDHLVLQMLQIGEASGATDDLLLEVADYYDAEVEYAIEKLSTSIEPLMTVTLAGLVFLLATGIFLPMWDMAGAALH</sequence>
<dbReference type="FunFam" id="1.20.81.30:FF:000001">
    <property type="entry name" value="Type II secretion system protein F"/>
    <property type="match status" value="2"/>
</dbReference>
<evidence type="ECO:0000256" key="6">
    <source>
        <dbReference type="ARBA" id="ARBA00022989"/>
    </source>
</evidence>
<dbReference type="PANTHER" id="PTHR30012">
    <property type="entry name" value="GENERAL SECRETION PATHWAY PROTEIN"/>
    <property type="match status" value="1"/>
</dbReference>
<feature type="transmembrane region" description="Helical" evidence="8">
    <location>
        <begin position="171"/>
        <end position="204"/>
    </location>
</feature>
<feature type="domain" description="Type II secretion system protein GspF" evidence="9">
    <location>
        <begin position="274"/>
        <end position="396"/>
    </location>
</feature>
<proteinExistence type="inferred from homology"/>
<evidence type="ECO:0000256" key="2">
    <source>
        <dbReference type="ARBA" id="ARBA00005745"/>
    </source>
</evidence>
<keyword evidence="7 8" id="KW-0472">Membrane</keyword>
<evidence type="ECO:0000256" key="8">
    <source>
        <dbReference type="SAM" id="Phobius"/>
    </source>
</evidence>
<dbReference type="InterPro" id="IPR042094">
    <property type="entry name" value="T2SS_GspF_sf"/>
</dbReference>
<dbReference type="AlphaFoldDB" id="A0A3B0Z1M6"/>
<dbReference type="PRINTS" id="PR00812">
    <property type="entry name" value="BCTERIALGSPF"/>
</dbReference>
<evidence type="ECO:0000259" key="9">
    <source>
        <dbReference type="Pfam" id="PF00482"/>
    </source>
</evidence>
<comment type="similarity">
    <text evidence="2">Belongs to the GSP F family.</text>
</comment>
<evidence type="ECO:0000256" key="7">
    <source>
        <dbReference type="ARBA" id="ARBA00023136"/>
    </source>
</evidence>
<keyword evidence="5 8" id="KW-0812">Transmembrane</keyword>
<comment type="subcellular location">
    <subcellularLocation>
        <location evidence="1">Cell inner membrane</location>
        <topology evidence="1">Multi-pass membrane protein</topology>
    </subcellularLocation>
</comment>
<evidence type="ECO:0000256" key="1">
    <source>
        <dbReference type="ARBA" id="ARBA00004429"/>
    </source>
</evidence>
<dbReference type="Gene3D" id="1.20.81.30">
    <property type="entry name" value="Type II secretion system (T2SS), domain F"/>
    <property type="match status" value="2"/>
</dbReference>
<evidence type="ECO:0000256" key="3">
    <source>
        <dbReference type="ARBA" id="ARBA00022475"/>
    </source>
</evidence>